<protein>
    <recommendedName>
        <fullName evidence="3">Apea-like HEPN domain-containing protein</fullName>
    </recommendedName>
</protein>
<evidence type="ECO:0000313" key="1">
    <source>
        <dbReference type="EMBL" id="MBU8875746.1"/>
    </source>
</evidence>
<gene>
    <name evidence="1" type="ORF">KQ910_18375</name>
</gene>
<name>A0ABS6IMD3_9HYPH</name>
<comment type="caution">
    <text evidence="1">The sequence shown here is derived from an EMBL/GenBank/DDBJ whole genome shotgun (WGS) entry which is preliminary data.</text>
</comment>
<dbReference type="RefSeq" id="WP_216964039.1">
    <property type="nucleotide sequence ID" value="NZ_JAHOPB010000002.1"/>
</dbReference>
<reference evidence="1 2" key="1">
    <citation type="submission" date="2021-06" db="EMBL/GenBank/DDBJ databases">
        <authorList>
            <person name="Lee D.H."/>
        </authorList>
    </citation>
    <scope>NUCLEOTIDE SEQUENCE [LARGE SCALE GENOMIC DNA]</scope>
    <source>
        <strain evidence="1 2">MMS21-HV4-11</strain>
    </source>
</reference>
<organism evidence="1 2">
    <name type="scientific">Reyranella humidisoli</name>
    <dbReference type="NCBI Taxonomy" id="2849149"/>
    <lineage>
        <taxon>Bacteria</taxon>
        <taxon>Pseudomonadati</taxon>
        <taxon>Pseudomonadota</taxon>
        <taxon>Alphaproteobacteria</taxon>
        <taxon>Hyphomicrobiales</taxon>
        <taxon>Reyranellaceae</taxon>
        <taxon>Reyranella</taxon>
    </lineage>
</organism>
<keyword evidence="2" id="KW-1185">Reference proteome</keyword>
<evidence type="ECO:0000313" key="2">
    <source>
        <dbReference type="Proteomes" id="UP000727907"/>
    </source>
</evidence>
<evidence type="ECO:0008006" key="3">
    <source>
        <dbReference type="Google" id="ProtNLM"/>
    </source>
</evidence>
<accession>A0ABS6IMD3</accession>
<sequence length="393" mass="44676">MNRPASSRTSERDWVPIFALPNVNFTTAVESKFALLCGLSDKRLQQALNQSATFAEFVSRFTDAFGRQVTPSVLLLKASAPRAFYTITALAGFRDIVAMSTIPLNRALWLQYRTLPKVAYSNTFSLYPWSPSKDEKHLVLNTSAMLAIDDVKNFQGQASPELSSHQLSADDLDAPLLSSLVDHWEKTFTRSRGRDWKQQALFRSLNMASQAAQIPTSAQVSLYDSGRAIALWVSAFEILVHPGPNQRADQYLVFELLEQVKWEITSHSHRRFDVRKKNSQKPSKRIYASWLYARLNWLRNQFLHGNAVKADMLRLPKNAGPIEYYAAPLYRLALSAFLNLSWQRPFPPVADAHAFAKHCSDLSDYMVPQRQIEDALTVARSGWRVRNDARRRA</sequence>
<dbReference type="Proteomes" id="UP000727907">
    <property type="component" value="Unassembled WGS sequence"/>
</dbReference>
<proteinExistence type="predicted"/>
<dbReference type="EMBL" id="JAHOPB010000002">
    <property type="protein sequence ID" value="MBU8875746.1"/>
    <property type="molecule type" value="Genomic_DNA"/>
</dbReference>